<reference evidence="1" key="1">
    <citation type="submission" date="2014-07" db="EMBL/GenBank/DDBJ databases">
        <title>Identification of a novel salt tolerance gene in wild soybean by whole-genome sequencing.</title>
        <authorList>
            <person name="Lam H.-M."/>
            <person name="Qi X."/>
            <person name="Li M.-W."/>
            <person name="Liu X."/>
            <person name="Xie M."/>
            <person name="Ni M."/>
            <person name="Xu X."/>
        </authorList>
    </citation>
    <scope>NUCLEOTIDE SEQUENCE [LARGE SCALE GENOMIC DNA]</scope>
    <source>
        <tissue evidence="1">Root</tissue>
    </source>
</reference>
<sequence length="36" mass="3936">KEVQHEDFPGGHPFEYYSRPSTLNCGVLMGSGALVL</sequence>
<protein>
    <submittedName>
        <fullName evidence="1">Uncharacterized protein</fullName>
    </submittedName>
</protein>
<feature type="non-terminal residue" evidence="1">
    <location>
        <position position="1"/>
    </location>
</feature>
<dbReference type="Proteomes" id="UP000053555">
    <property type="component" value="Unassembled WGS sequence"/>
</dbReference>
<dbReference type="EMBL" id="KN671100">
    <property type="protein sequence ID" value="KHN01092.1"/>
    <property type="molecule type" value="Genomic_DNA"/>
</dbReference>
<evidence type="ECO:0000313" key="1">
    <source>
        <dbReference type="EMBL" id="KHN01092.1"/>
    </source>
</evidence>
<dbReference type="AlphaFoldDB" id="A0A0B2P045"/>
<feature type="non-terminal residue" evidence="1">
    <location>
        <position position="36"/>
    </location>
</feature>
<name>A0A0B2P045_GLYSO</name>
<accession>A0A0B2P045</accession>
<proteinExistence type="predicted"/>
<gene>
    <name evidence="1" type="ORF">glysoja_048681</name>
</gene>
<organism evidence="1">
    <name type="scientific">Glycine soja</name>
    <name type="common">Wild soybean</name>
    <dbReference type="NCBI Taxonomy" id="3848"/>
    <lineage>
        <taxon>Eukaryota</taxon>
        <taxon>Viridiplantae</taxon>
        <taxon>Streptophyta</taxon>
        <taxon>Embryophyta</taxon>
        <taxon>Tracheophyta</taxon>
        <taxon>Spermatophyta</taxon>
        <taxon>Magnoliopsida</taxon>
        <taxon>eudicotyledons</taxon>
        <taxon>Gunneridae</taxon>
        <taxon>Pentapetalae</taxon>
        <taxon>rosids</taxon>
        <taxon>fabids</taxon>
        <taxon>Fabales</taxon>
        <taxon>Fabaceae</taxon>
        <taxon>Papilionoideae</taxon>
        <taxon>50 kb inversion clade</taxon>
        <taxon>NPAAA clade</taxon>
        <taxon>indigoferoid/millettioid clade</taxon>
        <taxon>Phaseoleae</taxon>
        <taxon>Glycine</taxon>
        <taxon>Glycine subgen. Soja</taxon>
    </lineage>
</organism>